<accession>A0AAD4GZM2</accession>
<proteinExistence type="predicted"/>
<protein>
    <submittedName>
        <fullName evidence="1">Uncharacterized protein</fullName>
    </submittedName>
</protein>
<dbReference type="Proteomes" id="UP001194580">
    <property type="component" value="Unassembled WGS sequence"/>
</dbReference>
<keyword evidence="2" id="KW-1185">Reference proteome</keyword>
<organism evidence="1 2">
    <name type="scientific">Linnemannia exigua</name>
    <dbReference type="NCBI Taxonomy" id="604196"/>
    <lineage>
        <taxon>Eukaryota</taxon>
        <taxon>Fungi</taxon>
        <taxon>Fungi incertae sedis</taxon>
        <taxon>Mucoromycota</taxon>
        <taxon>Mortierellomycotina</taxon>
        <taxon>Mortierellomycetes</taxon>
        <taxon>Mortierellales</taxon>
        <taxon>Mortierellaceae</taxon>
        <taxon>Linnemannia</taxon>
    </lineage>
</organism>
<gene>
    <name evidence="1" type="ORF">BGZ95_006890</name>
</gene>
<evidence type="ECO:0000313" key="1">
    <source>
        <dbReference type="EMBL" id="KAG0251432.1"/>
    </source>
</evidence>
<name>A0AAD4GZM2_9FUNG</name>
<dbReference type="AlphaFoldDB" id="A0AAD4GZM2"/>
<dbReference type="EMBL" id="JAAAIL010003272">
    <property type="protein sequence ID" value="KAG0251432.1"/>
    <property type="molecule type" value="Genomic_DNA"/>
</dbReference>
<comment type="caution">
    <text evidence="1">The sequence shown here is derived from an EMBL/GenBank/DDBJ whole genome shotgun (WGS) entry which is preliminary data.</text>
</comment>
<reference evidence="1" key="1">
    <citation type="journal article" date="2020" name="Fungal Divers.">
        <title>Resolving the Mortierellaceae phylogeny through synthesis of multi-gene phylogenetics and phylogenomics.</title>
        <authorList>
            <person name="Vandepol N."/>
            <person name="Liber J."/>
            <person name="Desiro A."/>
            <person name="Na H."/>
            <person name="Kennedy M."/>
            <person name="Barry K."/>
            <person name="Grigoriev I.V."/>
            <person name="Miller A.N."/>
            <person name="O'Donnell K."/>
            <person name="Stajich J.E."/>
            <person name="Bonito G."/>
        </authorList>
    </citation>
    <scope>NUCLEOTIDE SEQUENCE</scope>
    <source>
        <strain evidence="1">NRRL 28262</strain>
    </source>
</reference>
<sequence>MTKIAQQLQYIDILEDEERSFISQLQTISTGLDGHAEYTFNSAFSKQNERTRLYAVRLQIFQSASTHFDLLKVLQKDDLTLAEKYRLMMVKAMTLRYERMMTEVKWYIHHGHGVVGMNAVHVHDNRSLAAKMVKAFKLPEDNERSVAEREGRGI</sequence>
<evidence type="ECO:0000313" key="2">
    <source>
        <dbReference type="Proteomes" id="UP001194580"/>
    </source>
</evidence>